<evidence type="ECO:0000256" key="8">
    <source>
        <dbReference type="ARBA" id="ARBA00022801"/>
    </source>
</evidence>
<keyword evidence="7" id="KW-0677">Repeat</keyword>
<keyword evidence="9" id="KW-0862">Zinc</keyword>
<protein>
    <submittedName>
        <fullName evidence="11">Serralysin</fullName>
        <ecNumber evidence="11">3.4.24.40</ecNumber>
    </submittedName>
</protein>
<keyword evidence="12" id="KW-1185">Reference proteome</keyword>
<evidence type="ECO:0000313" key="11">
    <source>
        <dbReference type="EMBL" id="MET3525533.1"/>
    </source>
</evidence>
<dbReference type="Pfam" id="PF00353">
    <property type="entry name" value="HemolysinCabind"/>
    <property type="match status" value="3"/>
</dbReference>
<dbReference type="InterPro" id="IPR034033">
    <property type="entry name" value="Serralysin-like"/>
</dbReference>
<dbReference type="SUPFAM" id="SSF55486">
    <property type="entry name" value="Metalloproteases ('zincins'), catalytic domain"/>
    <property type="match status" value="1"/>
</dbReference>
<keyword evidence="5" id="KW-0645">Protease</keyword>
<comment type="similarity">
    <text evidence="3">Belongs to the peptidase M10B family.</text>
</comment>
<dbReference type="SUPFAM" id="SSF51120">
    <property type="entry name" value="beta-Roll"/>
    <property type="match status" value="2"/>
</dbReference>
<dbReference type="PRINTS" id="PR00313">
    <property type="entry name" value="CABNDNGRPT"/>
</dbReference>
<dbReference type="InterPro" id="IPR024079">
    <property type="entry name" value="MetalloPept_cat_dom_sf"/>
</dbReference>
<dbReference type="PANTHER" id="PTHR38340:SF1">
    <property type="entry name" value="S-LAYER PROTEIN"/>
    <property type="match status" value="1"/>
</dbReference>
<keyword evidence="8 11" id="KW-0378">Hydrolase</keyword>
<evidence type="ECO:0000256" key="5">
    <source>
        <dbReference type="ARBA" id="ARBA00022670"/>
    </source>
</evidence>
<evidence type="ECO:0000256" key="9">
    <source>
        <dbReference type="ARBA" id="ARBA00022833"/>
    </source>
</evidence>
<keyword evidence="6" id="KW-0479">Metal-binding</keyword>
<dbReference type="Gene3D" id="3.40.390.10">
    <property type="entry name" value="Collagenase (Catalytic Domain)"/>
    <property type="match status" value="1"/>
</dbReference>
<dbReference type="InterPro" id="IPR011049">
    <property type="entry name" value="Serralysin-like_metalloprot_C"/>
</dbReference>
<dbReference type="Proteomes" id="UP001549110">
    <property type="component" value="Unassembled WGS sequence"/>
</dbReference>
<evidence type="ECO:0000256" key="1">
    <source>
        <dbReference type="ARBA" id="ARBA00001913"/>
    </source>
</evidence>
<dbReference type="InterPro" id="IPR006026">
    <property type="entry name" value="Peptidase_Metallo"/>
</dbReference>
<dbReference type="PANTHER" id="PTHR38340">
    <property type="entry name" value="S-LAYER PROTEIN"/>
    <property type="match status" value="1"/>
</dbReference>
<name>A0ABV2EES8_9CAUL</name>
<comment type="caution">
    <text evidence="11">The sequence shown here is derived from an EMBL/GenBank/DDBJ whole genome shotgun (WGS) entry which is preliminary data.</text>
</comment>
<accession>A0ABV2EES8</accession>
<dbReference type="PROSITE" id="PS00330">
    <property type="entry name" value="HEMOLYSIN_CALCIUM"/>
    <property type="match status" value="1"/>
</dbReference>
<dbReference type="InterPro" id="IPR050557">
    <property type="entry name" value="RTX_toxin/Mannuronan_C5-epim"/>
</dbReference>
<dbReference type="CDD" id="cd04277">
    <property type="entry name" value="ZnMc_serralysin_like"/>
    <property type="match status" value="1"/>
</dbReference>
<proteinExistence type="inferred from homology"/>
<evidence type="ECO:0000256" key="3">
    <source>
        <dbReference type="ARBA" id="ARBA00009490"/>
    </source>
</evidence>
<evidence type="ECO:0000256" key="6">
    <source>
        <dbReference type="ARBA" id="ARBA00022723"/>
    </source>
</evidence>
<evidence type="ECO:0000256" key="4">
    <source>
        <dbReference type="ARBA" id="ARBA00022525"/>
    </source>
</evidence>
<dbReference type="InterPro" id="IPR021190">
    <property type="entry name" value="Pept_M10A"/>
</dbReference>
<sequence>MRATDEIYSSLLDGDQRGGVVGGKQSLTIDQAAYHLVHGEPGWSSQLQTPATVTYAYRADAPAVMPDGVSGFTRFTTAQILQAEQALTSWSDVANITFVRVGAGASGEGAYSDQATILLGNYTTGRETAAAFAYFPGSTAASSASGDVWINITKGTNAAPAPGNYGALVLVHELGHTIGIDHPGDYDTGGSPTYAADAAYYEDSRQYTVMTYFGEANTGAYYGGRYAAAPQLDDIAAAQLEYGANMSTRTGDTIYGFHSNAGRAWFDIASADARPVFAVWDAGGRDTLDFSGFANSQTIDLREGFFSSVGGLTGNVAIAKGVTIENAVGGSGADAMIGNGADNALLGGAGGDTIRGGEGSNFLRGEAGGDLIYGGGGFDDIHGNMGGDTGYGGAGDDWVVGGQNNDQMFGEAGADIVYGNLGDDVLYGGLGSDTVRGGQDQDLVYGEDGDDWISGDRGDDTIWGGAGADSFHTWGDAGLDRIMDFSRAQGDRVLVSEAASFTLAQIGADVVITIGAGAQMTLVNVDAATLSDGWIVSV</sequence>
<dbReference type="EMBL" id="JBEPLU010000001">
    <property type="protein sequence ID" value="MET3525533.1"/>
    <property type="molecule type" value="Genomic_DNA"/>
</dbReference>
<dbReference type="EC" id="3.4.24.40" evidence="11"/>
<comment type="cofactor">
    <cofactor evidence="1">
        <name>Ca(2+)</name>
        <dbReference type="ChEBI" id="CHEBI:29108"/>
    </cofactor>
</comment>
<dbReference type="GO" id="GO:0016787">
    <property type="term" value="F:hydrolase activity"/>
    <property type="evidence" value="ECO:0007669"/>
    <property type="project" value="UniProtKB-KW"/>
</dbReference>
<feature type="domain" description="Peptidase metallopeptidase" evidence="10">
    <location>
        <begin position="39"/>
        <end position="224"/>
    </location>
</feature>
<dbReference type="Gene3D" id="2.150.10.10">
    <property type="entry name" value="Serralysin-like metalloprotease, C-terminal"/>
    <property type="match status" value="2"/>
</dbReference>
<evidence type="ECO:0000256" key="7">
    <source>
        <dbReference type="ARBA" id="ARBA00022737"/>
    </source>
</evidence>
<dbReference type="InterPro" id="IPR018511">
    <property type="entry name" value="Hemolysin-typ_Ca-bd_CS"/>
</dbReference>
<evidence type="ECO:0000256" key="2">
    <source>
        <dbReference type="ARBA" id="ARBA00004613"/>
    </source>
</evidence>
<evidence type="ECO:0000313" key="12">
    <source>
        <dbReference type="Proteomes" id="UP001549110"/>
    </source>
</evidence>
<dbReference type="Pfam" id="PF00413">
    <property type="entry name" value="Peptidase_M10"/>
    <property type="match status" value="1"/>
</dbReference>
<gene>
    <name evidence="11" type="ORF">ABID41_000628</name>
</gene>
<keyword evidence="4" id="KW-0964">Secreted</keyword>
<evidence type="ECO:0000259" key="10">
    <source>
        <dbReference type="SMART" id="SM00235"/>
    </source>
</evidence>
<organism evidence="11 12">
    <name type="scientific">Phenylobacterium koreense</name>
    <dbReference type="NCBI Taxonomy" id="266125"/>
    <lineage>
        <taxon>Bacteria</taxon>
        <taxon>Pseudomonadati</taxon>
        <taxon>Pseudomonadota</taxon>
        <taxon>Alphaproteobacteria</taxon>
        <taxon>Caulobacterales</taxon>
        <taxon>Caulobacteraceae</taxon>
        <taxon>Phenylobacterium</taxon>
    </lineage>
</organism>
<dbReference type="RefSeq" id="WP_331930297.1">
    <property type="nucleotide sequence ID" value="NZ_JBEPLU010000001.1"/>
</dbReference>
<dbReference type="Pfam" id="PF08548">
    <property type="entry name" value="Peptidase_M10_C"/>
    <property type="match status" value="1"/>
</dbReference>
<comment type="subcellular location">
    <subcellularLocation>
        <location evidence="2">Secreted</location>
    </subcellularLocation>
</comment>
<dbReference type="SMART" id="SM00235">
    <property type="entry name" value="ZnMc"/>
    <property type="match status" value="1"/>
</dbReference>
<reference evidence="11 12" key="1">
    <citation type="submission" date="2024-06" db="EMBL/GenBank/DDBJ databases">
        <title>Genomic Encyclopedia of Type Strains, Phase IV (KMG-IV): sequencing the most valuable type-strain genomes for metagenomic binning, comparative biology and taxonomic classification.</title>
        <authorList>
            <person name="Goeker M."/>
        </authorList>
    </citation>
    <scope>NUCLEOTIDE SEQUENCE [LARGE SCALE GENOMIC DNA]</scope>
    <source>
        <strain evidence="11 12">DSM 17809</strain>
    </source>
</reference>
<dbReference type="PRINTS" id="PR00138">
    <property type="entry name" value="MATRIXIN"/>
</dbReference>
<dbReference type="InterPro" id="IPR001818">
    <property type="entry name" value="Pept_M10_metallopeptidase"/>
</dbReference>
<dbReference type="InterPro" id="IPR013858">
    <property type="entry name" value="Peptidase_M10B_C"/>
</dbReference>
<dbReference type="InterPro" id="IPR001343">
    <property type="entry name" value="Hemolysn_Ca-bd"/>
</dbReference>